<comment type="caution">
    <text evidence="2">The sequence shown here is derived from an EMBL/GenBank/DDBJ whole genome shotgun (WGS) entry which is preliminary data.</text>
</comment>
<evidence type="ECO:0000313" key="3">
    <source>
        <dbReference type="Proteomes" id="UP000485058"/>
    </source>
</evidence>
<gene>
    <name evidence="2" type="ORF">HaLaN_33159</name>
</gene>
<sequence>MYDPNTRMRRSSRAPIPSMRAREMDASGSAQAHWLQGGHGGADIRVRGPAPVHSGDTTSSDWQVMDLEEMEGRVEALLANGKKQSFLPVYESVAARLSANQRKQLVWFRKLGTAVSKLRTTSLGVI</sequence>
<evidence type="ECO:0000256" key="1">
    <source>
        <dbReference type="SAM" id="MobiDB-lite"/>
    </source>
</evidence>
<keyword evidence="3" id="KW-1185">Reference proteome</keyword>
<feature type="non-terminal residue" evidence="2">
    <location>
        <position position="1"/>
    </location>
</feature>
<reference evidence="2 3" key="1">
    <citation type="submission" date="2020-02" db="EMBL/GenBank/DDBJ databases">
        <title>Draft genome sequence of Haematococcus lacustris strain NIES-144.</title>
        <authorList>
            <person name="Morimoto D."/>
            <person name="Nakagawa S."/>
            <person name="Yoshida T."/>
            <person name="Sawayama S."/>
        </authorList>
    </citation>
    <scope>NUCLEOTIDE SEQUENCE [LARGE SCALE GENOMIC DNA]</scope>
    <source>
        <strain evidence="2 3">NIES-144</strain>
    </source>
</reference>
<feature type="region of interest" description="Disordered" evidence="1">
    <location>
        <begin position="1"/>
        <end position="59"/>
    </location>
</feature>
<dbReference type="Proteomes" id="UP000485058">
    <property type="component" value="Unassembled WGS sequence"/>
</dbReference>
<evidence type="ECO:0000313" key="2">
    <source>
        <dbReference type="EMBL" id="GFH33743.1"/>
    </source>
</evidence>
<name>A0A6A0AN79_HAELA</name>
<protein>
    <submittedName>
        <fullName evidence="2">Uncharacterized protein</fullName>
    </submittedName>
</protein>
<accession>A0A6A0AN79</accession>
<proteinExistence type="predicted"/>
<organism evidence="2 3">
    <name type="scientific">Haematococcus lacustris</name>
    <name type="common">Green alga</name>
    <name type="synonym">Haematococcus pluvialis</name>
    <dbReference type="NCBI Taxonomy" id="44745"/>
    <lineage>
        <taxon>Eukaryota</taxon>
        <taxon>Viridiplantae</taxon>
        <taxon>Chlorophyta</taxon>
        <taxon>core chlorophytes</taxon>
        <taxon>Chlorophyceae</taxon>
        <taxon>CS clade</taxon>
        <taxon>Chlamydomonadales</taxon>
        <taxon>Haematococcaceae</taxon>
        <taxon>Haematococcus</taxon>
    </lineage>
</organism>
<dbReference type="EMBL" id="BLLF01009520">
    <property type="protein sequence ID" value="GFH33743.1"/>
    <property type="molecule type" value="Genomic_DNA"/>
</dbReference>
<dbReference type="AlphaFoldDB" id="A0A6A0AN79"/>